<dbReference type="Proteomes" id="UP001060414">
    <property type="component" value="Chromosome"/>
</dbReference>
<comment type="similarity">
    <text evidence="1 2">Belongs to the universal stress protein A family.</text>
</comment>
<evidence type="ECO:0000313" key="5">
    <source>
        <dbReference type="Proteomes" id="UP001060414"/>
    </source>
</evidence>
<name>A0ABY5ZKX5_9BACT</name>
<dbReference type="Gene3D" id="3.40.50.620">
    <property type="entry name" value="HUPs"/>
    <property type="match status" value="1"/>
</dbReference>
<dbReference type="PRINTS" id="PR01438">
    <property type="entry name" value="UNVRSLSTRESS"/>
</dbReference>
<dbReference type="InterPro" id="IPR006015">
    <property type="entry name" value="Universal_stress_UspA"/>
</dbReference>
<sequence>MKAIRKILYATDFSESSAPACAYAQTLALLAGAEVHVLHVIGELADNRRSRIPPEAFALFEKEIEIQVVKEMEEFCRRHLGEQVSYTTESTIGTPYQAILAAAKEHNADLIVMGTHGRTGLEHVLVGSTAERVVRRSPVPVLTVRAQP</sequence>
<dbReference type="PIRSF" id="PIRSF006276">
    <property type="entry name" value="UspA"/>
    <property type="match status" value="1"/>
</dbReference>
<protein>
    <recommendedName>
        <fullName evidence="2">Universal stress protein</fullName>
    </recommendedName>
</protein>
<keyword evidence="2" id="KW-0963">Cytoplasm</keyword>
<evidence type="ECO:0000259" key="3">
    <source>
        <dbReference type="Pfam" id="PF00582"/>
    </source>
</evidence>
<evidence type="ECO:0000256" key="1">
    <source>
        <dbReference type="ARBA" id="ARBA00008791"/>
    </source>
</evidence>
<dbReference type="Pfam" id="PF00582">
    <property type="entry name" value="Usp"/>
    <property type="match status" value="1"/>
</dbReference>
<dbReference type="PANTHER" id="PTHR46268:SF22">
    <property type="entry name" value="SENSOR PROTEIN KDPD-RELATED"/>
    <property type="match status" value="1"/>
</dbReference>
<accession>A0ABY5ZKX5</accession>
<gene>
    <name evidence="4" type="ORF">L9S41_17695</name>
</gene>
<reference evidence="4" key="1">
    <citation type="journal article" date="2022" name="Environ. Microbiol.">
        <title>Geoalkalibacter halelectricus SAP #1 sp. nov. possessing extracellular electron transfer and mineral#reducing capabilities from a haloalkaline environment.</title>
        <authorList>
            <person name="Yadav S."/>
            <person name="Singh R."/>
            <person name="Sundharam S.S."/>
            <person name="Chaudhary S."/>
            <person name="Krishnamurthi S."/>
            <person name="Patil S.A."/>
        </authorList>
    </citation>
    <scope>NUCLEOTIDE SEQUENCE</scope>
    <source>
        <strain evidence="4">SAP-1</strain>
    </source>
</reference>
<dbReference type="PANTHER" id="PTHR46268">
    <property type="entry name" value="STRESS RESPONSE PROTEIN NHAX"/>
    <property type="match status" value="1"/>
</dbReference>
<dbReference type="InterPro" id="IPR014729">
    <property type="entry name" value="Rossmann-like_a/b/a_fold"/>
</dbReference>
<feature type="domain" description="UspA" evidence="3">
    <location>
        <begin position="4"/>
        <end position="145"/>
    </location>
</feature>
<proteinExistence type="inferred from homology"/>
<keyword evidence="5" id="KW-1185">Reference proteome</keyword>
<evidence type="ECO:0000313" key="4">
    <source>
        <dbReference type="EMBL" id="UWZ79494.1"/>
    </source>
</evidence>
<dbReference type="EMBL" id="CP092109">
    <property type="protein sequence ID" value="UWZ79494.1"/>
    <property type="molecule type" value="Genomic_DNA"/>
</dbReference>
<evidence type="ECO:0000256" key="2">
    <source>
        <dbReference type="PIRNR" id="PIRNR006276"/>
    </source>
</evidence>
<dbReference type="SUPFAM" id="SSF52402">
    <property type="entry name" value="Adenine nucleotide alpha hydrolases-like"/>
    <property type="match status" value="1"/>
</dbReference>
<organism evidence="4 5">
    <name type="scientific">Geoalkalibacter halelectricus</name>
    <dbReference type="NCBI Taxonomy" id="2847045"/>
    <lineage>
        <taxon>Bacteria</taxon>
        <taxon>Pseudomonadati</taxon>
        <taxon>Thermodesulfobacteriota</taxon>
        <taxon>Desulfuromonadia</taxon>
        <taxon>Desulfuromonadales</taxon>
        <taxon>Geoalkalibacteraceae</taxon>
        <taxon>Geoalkalibacter</taxon>
    </lineage>
</organism>
<dbReference type="RefSeq" id="WP_260747846.1">
    <property type="nucleotide sequence ID" value="NZ_CP092109.1"/>
</dbReference>
<dbReference type="InterPro" id="IPR006016">
    <property type="entry name" value="UspA"/>
</dbReference>
<comment type="subcellular location">
    <subcellularLocation>
        <location evidence="2">Cytoplasm</location>
    </subcellularLocation>
</comment>
<dbReference type="CDD" id="cd00293">
    <property type="entry name" value="USP-like"/>
    <property type="match status" value="1"/>
</dbReference>